<protein>
    <submittedName>
        <fullName evidence="1">Uncharacterized protein</fullName>
    </submittedName>
</protein>
<accession>A0ACB8V5G8</accession>
<sequence>MATTTEVQNILRFLSQESKVPLAIAIASAKDLQVSKLLNIDSLAKADLRTLVSIFKEEKIAKQVSNAAKRAAKKRRAEENPVVNTSRRPKKASKLEENVYSAELESSLSLPISTNVDEISKTVVVTNRAPLMLAFAVTLLKYTMPEQPTSSRLSLAQALISANSRSKAISLGIDNGASADDDGWAQGQPSVTILGRDICVLKRFDGSNGEDVGCNSTQASFEVSPPLWGLDVEALRKANNRSPSLPIFRPESPRAYLLKSFNLDEQEQEPNKTKRKKKANRLEIDTNQERCLGLVLGAIDIACRSWAPILSRQELDRRVMTWYLQVRPDVEPGPLGWGQKGKVHLSNLLALRK</sequence>
<comment type="caution">
    <text evidence="1">The sequence shown here is derived from an EMBL/GenBank/DDBJ whole genome shotgun (WGS) entry which is preliminary data.</text>
</comment>
<name>A0ACB8V5G8_9EURO</name>
<dbReference type="EMBL" id="JALBCA010000003">
    <property type="protein sequence ID" value="KAI2393169.1"/>
    <property type="molecule type" value="Genomic_DNA"/>
</dbReference>
<gene>
    <name evidence="1" type="ORF">LOY88_000227</name>
</gene>
<reference evidence="1" key="1">
    <citation type="journal article" date="2022" name="bioRxiv">
        <title>Population genetic analysis of Ophidiomyces ophidiicola, the causative agent of snake fungal disease, indicates recent introductions to the USA.</title>
        <authorList>
            <person name="Ladner J.T."/>
            <person name="Palmer J.M."/>
            <person name="Ettinger C.L."/>
            <person name="Stajich J.E."/>
            <person name="Farrell T.M."/>
            <person name="Glorioso B.M."/>
            <person name="Lawson B."/>
            <person name="Price S.J."/>
            <person name="Stengle A.G."/>
            <person name="Grear D.A."/>
            <person name="Lorch J.M."/>
        </authorList>
    </citation>
    <scope>NUCLEOTIDE SEQUENCE</scope>
    <source>
        <strain evidence="1">NWHC 24266-5</strain>
    </source>
</reference>
<proteinExistence type="predicted"/>
<organism evidence="1">
    <name type="scientific">Ophidiomyces ophidiicola</name>
    <dbReference type="NCBI Taxonomy" id="1387563"/>
    <lineage>
        <taxon>Eukaryota</taxon>
        <taxon>Fungi</taxon>
        <taxon>Dikarya</taxon>
        <taxon>Ascomycota</taxon>
        <taxon>Pezizomycotina</taxon>
        <taxon>Eurotiomycetes</taxon>
        <taxon>Eurotiomycetidae</taxon>
        <taxon>Onygenales</taxon>
        <taxon>Onygenaceae</taxon>
        <taxon>Ophidiomyces</taxon>
    </lineage>
</organism>
<evidence type="ECO:0000313" key="1">
    <source>
        <dbReference type="EMBL" id="KAI2393169.1"/>
    </source>
</evidence>